<keyword evidence="13" id="KW-0274">FAD</keyword>
<dbReference type="InterPro" id="IPR015865">
    <property type="entry name" value="Riboflavin_kinase_bac/euk"/>
</dbReference>
<keyword evidence="11" id="KW-0547">Nucleotide-binding</keyword>
<dbReference type="PANTHER" id="PTHR22749">
    <property type="entry name" value="RIBOFLAVIN KINASE/FMN ADENYLYLTRANSFERASE"/>
    <property type="match status" value="1"/>
</dbReference>
<dbReference type="SUPFAM" id="SSF52374">
    <property type="entry name" value="Nucleotidylyl transferase"/>
    <property type="match status" value="1"/>
</dbReference>
<dbReference type="NCBIfam" id="TIGR00125">
    <property type="entry name" value="cyt_tran_rel"/>
    <property type="match status" value="1"/>
</dbReference>
<comment type="pathway">
    <text evidence="1">Cofactor biosynthesis; FAD biosynthesis; FAD from FMN: step 1/1.</text>
</comment>
<evidence type="ECO:0000256" key="5">
    <source>
        <dbReference type="ARBA" id="ARBA00012393"/>
    </source>
</evidence>
<keyword evidence="14" id="KW-0067">ATP-binding</keyword>
<dbReference type="SMART" id="SM00904">
    <property type="entry name" value="Flavokinase"/>
    <property type="match status" value="1"/>
</dbReference>
<evidence type="ECO:0000256" key="15">
    <source>
        <dbReference type="ARBA" id="ARBA00023268"/>
    </source>
</evidence>
<protein>
    <recommendedName>
        <fullName evidence="6">Bifunctional riboflavin kinase/FMN adenylyltransferase</fullName>
        <ecNumber evidence="4">2.7.1.26</ecNumber>
        <ecNumber evidence="5">2.7.7.2</ecNumber>
    </recommendedName>
</protein>
<dbReference type="InterPro" id="IPR004821">
    <property type="entry name" value="Cyt_trans-like"/>
</dbReference>
<dbReference type="NCBIfam" id="TIGR00083">
    <property type="entry name" value="ribF"/>
    <property type="match status" value="1"/>
</dbReference>
<evidence type="ECO:0000256" key="4">
    <source>
        <dbReference type="ARBA" id="ARBA00012105"/>
    </source>
</evidence>
<evidence type="ECO:0000256" key="10">
    <source>
        <dbReference type="ARBA" id="ARBA00022695"/>
    </source>
</evidence>
<dbReference type="Pfam" id="PF01687">
    <property type="entry name" value="Flavokinase"/>
    <property type="match status" value="1"/>
</dbReference>
<dbReference type="InterPro" id="IPR014729">
    <property type="entry name" value="Rossmann-like_a/b/a_fold"/>
</dbReference>
<keyword evidence="7" id="KW-0285">Flavoprotein</keyword>
<dbReference type="EC" id="2.7.7.2" evidence="5"/>
<evidence type="ECO:0000256" key="11">
    <source>
        <dbReference type="ARBA" id="ARBA00022741"/>
    </source>
</evidence>
<dbReference type="EMBL" id="UOEO01000103">
    <property type="protein sequence ID" value="VAW19239.1"/>
    <property type="molecule type" value="Genomic_DNA"/>
</dbReference>
<dbReference type="NCBIfam" id="NF004160">
    <property type="entry name" value="PRK05627.1-3"/>
    <property type="match status" value="1"/>
</dbReference>
<evidence type="ECO:0000313" key="17">
    <source>
        <dbReference type="EMBL" id="VAW19239.1"/>
    </source>
</evidence>
<dbReference type="InterPro" id="IPR023465">
    <property type="entry name" value="Riboflavin_kinase_dom_sf"/>
</dbReference>
<keyword evidence="9 17" id="KW-0808">Transferase</keyword>
<feature type="domain" description="Riboflavin kinase" evidence="16">
    <location>
        <begin position="186"/>
        <end position="308"/>
    </location>
</feature>
<evidence type="ECO:0000256" key="1">
    <source>
        <dbReference type="ARBA" id="ARBA00004726"/>
    </source>
</evidence>
<organism evidence="17">
    <name type="scientific">hydrothermal vent metagenome</name>
    <dbReference type="NCBI Taxonomy" id="652676"/>
    <lineage>
        <taxon>unclassified sequences</taxon>
        <taxon>metagenomes</taxon>
        <taxon>ecological metagenomes</taxon>
    </lineage>
</organism>
<evidence type="ECO:0000256" key="13">
    <source>
        <dbReference type="ARBA" id="ARBA00022827"/>
    </source>
</evidence>
<evidence type="ECO:0000256" key="2">
    <source>
        <dbReference type="ARBA" id="ARBA00005201"/>
    </source>
</evidence>
<dbReference type="GO" id="GO:0009398">
    <property type="term" value="P:FMN biosynthetic process"/>
    <property type="evidence" value="ECO:0007669"/>
    <property type="project" value="UniProtKB-UniPathway"/>
</dbReference>
<evidence type="ECO:0000256" key="7">
    <source>
        <dbReference type="ARBA" id="ARBA00022630"/>
    </source>
</evidence>
<sequence length="324" mass="35947">MGEFWTLRGLNEVPADVKGCVVAIGNFDGLHRGHQSIIRQTLDIAKKSGKKALVLTFEPHPRDLFAPAPFMFRLTNGEQKAKIIEALGMDGIVIMPFDRQLAALDAEQFVTRFLVSALGVSTIVVGQDFHFGKGRAGTPLFLKQSGEKHGFEVVQLSLLESENDPVSSSRIRASLNTGELDHANRLLGYHWMVGGEVVLGDQRGRKLGYPTANFKLDKTCLLAQGVYGVKVRLSQRLFDGVASFGKPMFDIHHCPFEVHIFDFDEDIYGQLIEVALITHIRGQMTFEGLKELIAQMDEDSKKAKKALDEVEPLSPLDKKLGFII</sequence>
<dbReference type="CDD" id="cd02064">
    <property type="entry name" value="FAD_synthetase_N"/>
    <property type="match status" value="1"/>
</dbReference>
<dbReference type="InterPro" id="IPR023468">
    <property type="entry name" value="Riboflavin_kinase"/>
</dbReference>
<gene>
    <name evidence="17" type="ORF">MNBD_ALPHA12-1985</name>
</gene>
<dbReference type="UniPathway" id="UPA00277">
    <property type="reaction ID" value="UER00407"/>
</dbReference>
<accession>A0A3B0U459</accession>
<dbReference type="Gene3D" id="2.40.30.30">
    <property type="entry name" value="Riboflavin kinase-like"/>
    <property type="match status" value="1"/>
</dbReference>
<reference evidence="17" key="1">
    <citation type="submission" date="2018-06" db="EMBL/GenBank/DDBJ databases">
        <authorList>
            <person name="Zhirakovskaya E."/>
        </authorList>
    </citation>
    <scope>NUCLEOTIDE SEQUENCE</scope>
</reference>
<dbReference type="EC" id="2.7.1.26" evidence="4"/>
<evidence type="ECO:0000259" key="16">
    <source>
        <dbReference type="SMART" id="SM00904"/>
    </source>
</evidence>
<dbReference type="Pfam" id="PF06574">
    <property type="entry name" value="FAD_syn"/>
    <property type="match status" value="1"/>
</dbReference>
<dbReference type="InterPro" id="IPR002606">
    <property type="entry name" value="Riboflavin_kinase_bac"/>
</dbReference>
<keyword evidence="15" id="KW-0511">Multifunctional enzyme</keyword>
<proteinExistence type="inferred from homology"/>
<evidence type="ECO:0000256" key="3">
    <source>
        <dbReference type="ARBA" id="ARBA00010214"/>
    </source>
</evidence>
<dbReference type="FunFam" id="3.40.50.620:FF:000021">
    <property type="entry name" value="Riboflavin biosynthesis protein"/>
    <property type="match status" value="1"/>
</dbReference>
<dbReference type="InterPro" id="IPR015864">
    <property type="entry name" value="FAD_synthase"/>
</dbReference>
<dbReference type="GO" id="GO:0006747">
    <property type="term" value="P:FAD biosynthetic process"/>
    <property type="evidence" value="ECO:0007669"/>
    <property type="project" value="UniProtKB-UniPathway"/>
</dbReference>
<dbReference type="PANTHER" id="PTHR22749:SF6">
    <property type="entry name" value="RIBOFLAVIN KINASE"/>
    <property type="match status" value="1"/>
</dbReference>
<keyword evidence="12 17" id="KW-0418">Kinase</keyword>
<dbReference type="Gene3D" id="3.40.50.620">
    <property type="entry name" value="HUPs"/>
    <property type="match status" value="1"/>
</dbReference>
<dbReference type="GO" id="GO:0003919">
    <property type="term" value="F:FMN adenylyltransferase activity"/>
    <property type="evidence" value="ECO:0007669"/>
    <property type="project" value="UniProtKB-EC"/>
</dbReference>
<comment type="similarity">
    <text evidence="3">Belongs to the RibF family.</text>
</comment>
<dbReference type="GO" id="GO:0009231">
    <property type="term" value="P:riboflavin biosynthetic process"/>
    <property type="evidence" value="ECO:0007669"/>
    <property type="project" value="InterPro"/>
</dbReference>
<dbReference type="GO" id="GO:0008531">
    <property type="term" value="F:riboflavin kinase activity"/>
    <property type="evidence" value="ECO:0007669"/>
    <property type="project" value="UniProtKB-EC"/>
</dbReference>
<dbReference type="SUPFAM" id="SSF82114">
    <property type="entry name" value="Riboflavin kinase-like"/>
    <property type="match status" value="1"/>
</dbReference>
<evidence type="ECO:0000256" key="12">
    <source>
        <dbReference type="ARBA" id="ARBA00022777"/>
    </source>
</evidence>
<dbReference type="UniPathway" id="UPA00276">
    <property type="reaction ID" value="UER00406"/>
</dbReference>
<keyword evidence="10 17" id="KW-0548">Nucleotidyltransferase</keyword>
<keyword evidence="8" id="KW-0288">FMN</keyword>
<evidence type="ECO:0000256" key="9">
    <source>
        <dbReference type="ARBA" id="ARBA00022679"/>
    </source>
</evidence>
<comment type="pathway">
    <text evidence="2">Cofactor biosynthesis; FMN biosynthesis; FMN from riboflavin (ATP route): step 1/1.</text>
</comment>
<dbReference type="AlphaFoldDB" id="A0A3B0U459"/>
<evidence type="ECO:0000256" key="6">
    <source>
        <dbReference type="ARBA" id="ARBA00018483"/>
    </source>
</evidence>
<evidence type="ECO:0000256" key="14">
    <source>
        <dbReference type="ARBA" id="ARBA00022840"/>
    </source>
</evidence>
<dbReference type="GO" id="GO:0005524">
    <property type="term" value="F:ATP binding"/>
    <property type="evidence" value="ECO:0007669"/>
    <property type="project" value="UniProtKB-KW"/>
</dbReference>
<dbReference type="PIRSF" id="PIRSF004491">
    <property type="entry name" value="FAD_Synth"/>
    <property type="match status" value="1"/>
</dbReference>
<name>A0A3B0U459_9ZZZZ</name>
<evidence type="ECO:0000256" key="8">
    <source>
        <dbReference type="ARBA" id="ARBA00022643"/>
    </source>
</evidence>